<evidence type="ECO:0000256" key="7">
    <source>
        <dbReference type="ARBA" id="ARBA00022588"/>
    </source>
</evidence>
<dbReference type="GO" id="GO:0030154">
    <property type="term" value="P:cell differentiation"/>
    <property type="evidence" value="ECO:0007669"/>
    <property type="project" value="UniProtKB-KW"/>
</dbReference>
<evidence type="ECO:0000256" key="1">
    <source>
        <dbReference type="ARBA" id="ARBA00004123"/>
    </source>
</evidence>
<keyword evidence="10 19" id="KW-0430">Lectin</keyword>
<keyword evidence="9" id="KW-0747">Spliceosome</keyword>
<dbReference type="InterPro" id="IPR044156">
    <property type="entry name" value="Galectin-like"/>
</dbReference>
<dbReference type="GO" id="GO:0019863">
    <property type="term" value="F:IgE binding"/>
    <property type="evidence" value="ECO:0007669"/>
    <property type="project" value="UniProtKB-KW"/>
</dbReference>
<name>A0A8D2KR57_VARKO</name>
<dbReference type="GO" id="GO:0030593">
    <property type="term" value="P:neutrophil chemotaxis"/>
    <property type="evidence" value="ECO:0007669"/>
    <property type="project" value="TreeGrafter"/>
</dbReference>
<dbReference type="GO" id="GO:2001237">
    <property type="term" value="P:negative regulation of extrinsic apoptotic signaling pathway"/>
    <property type="evidence" value="ECO:0007669"/>
    <property type="project" value="TreeGrafter"/>
</dbReference>
<evidence type="ECO:0000259" key="21">
    <source>
        <dbReference type="PROSITE" id="PS51304"/>
    </source>
</evidence>
<feature type="compositionally biased region" description="Pro residues" evidence="20">
    <location>
        <begin position="115"/>
        <end position="128"/>
    </location>
</feature>
<evidence type="ECO:0000256" key="8">
    <source>
        <dbReference type="ARBA" id="ARBA00022664"/>
    </source>
</evidence>
<dbReference type="GO" id="GO:0050918">
    <property type="term" value="P:positive chemotaxis"/>
    <property type="evidence" value="ECO:0007669"/>
    <property type="project" value="TreeGrafter"/>
</dbReference>
<keyword evidence="8" id="KW-0507">mRNA processing</keyword>
<sequence length="271" mass="27893">MSDGFSLSDALSGPNNPNPNAPPAAWGNQPGAFPGYPAAFPGLYPGAPTAPAGFPGAPTAPAGFPGAPPAPAGYPGGPPAPGGFPSAPGMVPPGASGMYPAPGHPPSGGGAQPSAPQPSGPGFGPPSGGPVTAPKVPCDIPLQAGLVPRLMITVAGTVNARPNKFQVDLKKGNDIAFHFNPRFNEDGRKVIVCNTMLQNTWGKEERTAPWFPFEAGKPFKILILCEQDQLKVAVNDAHLLQYNHRIKELNQITRLSIMGDVTLSNVTFAMI</sequence>
<dbReference type="CDD" id="cd00070">
    <property type="entry name" value="GLECT"/>
    <property type="match status" value="1"/>
</dbReference>
<evidence type="ECO:0000256" key="5">
    <source>
        <dbReference type="ARBA" id="ARBA00022525"/>
    </source>
</evidence>
<dbReference type="FunFam" id="2.60.120.200:FF:000023">
    <property type="entry name" value="Galectin"/>
    <property type="match status" value="1"/>
</dbReference>
<dbReference type="GO" id="GO:0005737">
    <property type="term" value="C:cytoplasm"/>
    <property type="evidence" value="ECO:0007669"/>
    <property type="project" value="UniProtKB-SubCell"/>
</dbReference>
<evidence type="ECO:0000256" key="20">
    <source>
        <dbReference type="SAM" id="MobiDB-lite"/>
    </source>
</evidence>
<dbReference type="Pfam" id="PF00337">
    <property type="entry name" value="Gal-bind_lectin"/>
    <property type="match status" value="1"/>
</dbReference>
<dbReference type="SMART" id="SM00276">
    <property type="entry name" value="GLECT"/>
    <property type="match status" value="1"/>
</dbReference>
<gene>
    <name evidence="22" type="primary">LGALS3</name>
</gene>
<evidence type="ECO:0000256" key="14">
    <source>
        <dbReference type="ARBA" id="ARBA00022972"/>
    </source>
</evidence>
<dbReference type="GO" id="GO:0048030">
    <property type="term" value="F:disaccharide binding"/>
    <property type="evidence" value="ECO:0007669"/>
    <property type="project" value="TreeGrafter"/>
</dbReference>
<organism evidence="22 23">
    <name type="scientific">Varanus komodoensis</name>
    <name type="common">Komodo dragon</name>
    <dbReference type="NCBI Taxonomy" id="61221"/>
    <lineage>
        <taxon>Eukaryota</taxon>
        <taxon>Metazoa</taxon>
        <taxon>Chordata</taxon>
        <taxon>Craniata</taxon>
        <taxon>Vertebrata</taxon>
        <taxon>Euteleostomi</taxon>
        <taxon>Lepidosauria</taxon>
        <taxon>Squamata</taxon>
        <taxon>Bifurcata</taxon>
        <taxon>Unidentata</taxon>
        <taxon>Episquamata</taxon>
        <taxon>Toxicofera</taxon>
        <taxon>Anguimorpha</taxon>
        <taxon>Paleoanguimorpha</taxon>
        <taxon>Varanoidea</taxon>
        <taxon>Varanidae</taxon>
        <taxon>Varanus</taxon>
    </lineage>
</organism>
<dbReference type="GO" id="GO:0048245">
    <property type="term" value="P:eosinophil chemotaxis"/>
    <property type="evidence" value="ECO:0007669"/>
    <property type="project" value="TreeGrafter"/>
</dbReference>
<dbReference type="GO" id="GO:0006397">
    <property type="term" value="P:mRNA processing"/>
    <property type="evidence" value="ECO:0007669"/>
    <property type="project" value="UniProtKB-KW"/>
</dbReference>
<dbReference type="CTD" id="3958"/>
<evidence type="ECO:0000256" key="12">
    <source>
        <dbReference type="ARBA" id="ARBA00022782"/>
    </source>
</evidence>
<dbReference type="GO" id="GO:0043236">
    <property type="term" value="F:laminin binding"/>
    <property type="evidence" value="ECO:0007669"/>
    <property type="project" value="TreeGrafter"/>
</dbReference>
<dbReference type="GeneID" id="123026785"/>
<dbReference type="Ensembl" id="ENSVKKT00000002056.1">
    <property type="protein sequence ID" value="ENSVKKP00000001991.1"/>
    <property type="gene ID" value="ENSVKKG00000001620.1"/>
</dbReference>
<dbReference type="GO" id="GO:0090280">
    <property type="term" value="P:positive regulation of calcium ion import"/>
    <property type="evidence" value="ECO:0007669"/>
    <property type="project" value="TreeGrafter"/>
</dbReference>
<reference evidence="22" key="2">
    <citation type="submission" date="2025-09" db="UniProtKB">
        <authorList>
            <consortium name="Ensembl"/>
        </authorList>
    </citation>
    <scope>IDENTIFICATION</scope>
</reference>
<evidence type="ECO:0000313" key="22">
    <source>
        <dbReference type="Ensembl" id="ENSVKKP00000001991.1"/>
    </source>
</evidence>
<dbReference type="GO" id="GO:0005681">
    <property type="term" value="C:spliceosomal complex"/>
    <property type="evidence" value="ECO:0007669"/>
    <property type="project" value="UniProtKB-KW"/>
</dbReference>
<dbReference type="GO" id="GO:0001772">
    <property type="term" value="C:immunological synapse"/>
    <property type="evidence" value="ECO:0007669"/>
    <property type="project" value="TreeGrafter"/>
</dbReference>
<feature type="compositionally biased region" description="Pro residues" evidence="20">
    <location>
        <begin position="66"/>
        <end position="82"/>
    </location>
</feature>
<dbReference type="KEGG" id="vko:123026785"/>
<evidence type="ECO:0000256" key="19">
    <source>
        <dbReference type="RuleBase" id="RU102079"/>
    </source>
</evidence>
<dbReference type="InterPro" id="IPR013320">
    <property type="entry name" value="ConA-like_dom_sf"/>
</dbReference>
<dbReference type="InterPro" id="IPR001079">
    <property type="entry name" value="Galectin_CRD"/>
</dbReference>
<evidence type="ECO:0000256" key="18">
    <source>
        <dbReference type="ARBA" id="ARBA00023242"/>
    </source>
</evidence>
<dbReference type="SMART" id="SM00908">
    <property type="entry name" value="Gal-bind_lectin"/>
    <property type="match status" value="1"/>
</dbReference>
<dbReference type="GO" id="GO:0002548">
    <property type="term" value="P:monocyte chemotaxis"/>
    <property type="evidence" value="ECO:0007669"/>
    <property type="project" value="TreeGrafter"/>
</dbReference>
<protein>
    <recommendedName>
        <fullName evidence="19">Galectin</fullName>
    </recommendedName>
</protein>
<dbReference type="PROSITE" id="PS51304">
    <property type="entry name" value="GALECTIN"/>
    <property type="match status" value="1"/>
</dbReference>
<evidence type="ECO:0000256" key="15">
    <source>
        <dbReference type="ARBA" id="ARBA00022990"/>
    </source>
</evidence>
<dbReference type="PANTHER" id="PTHR11346">
    <property type="entry name" value="GALECTIN"/>
    <property type="match status" value="1"/>
</dbReference>
<feature type="region of interest" description="Disordered" evidence="20">
    <location>
        <begin position="1"/>
        <end position="38"/>
    </location>
</feature>
<dbReference type="GO" id="GO:0008380">
    <property type="term" value="P:RNA splicing"/>
    <property type="evidence" value="ECO:0007669"/>
    <property type="project" value="UniProtKB-KW"/>
</dbReference>
<keyword evidence="7" id="KW-0399">Innate immunity</keyword>
<feature type="compositionally biased region" description="Low complexity" evidence="20">
    <location>
        <begin position="55"/>
        <end position="65"/>
    </location>
</feature>
<evidence type="ECO:0000256" key="13">
    <source>
        <dbReference type="ARBA" id="ARBA00022859"/>
    </source>
</evidence>
<dbReference type="Proteomes" id="UP000694545">
    <property type="component" value="Unplaced"/>
</dbReference>
<keyword evidence="17" id="KW-0508">mRNA splicing</keyword>
<evidence type="ECO:0000256" key="2">
    <source>
        <dbReference type="ARBA" id="ARBA00004496"/>
    </source>
</evidence>
<evidence type="ECO:0000256" key="4">
    <source>
        <dbReference type="ARBA" id="ARBA00022490"/>
    </source>
</evidence>
<keyword evidence="12" id="KW-0221">Differentiation</keyword>
<evidence type="ECO:0000313" key="23">
    <source>
        <dbReference type="Proteomes" id="UP000694545"/>
    </source>
</evidence>
<keyword evidence="4" id="KW-0963">Cytoplasm</keyword>
<keyword evidence="13" id="KW-0391">Immunity</keyword>
<accession>A0A8D2KR57</accession>
<keyword evidence="14" id="KW-0389">IgE-binding protein</keyword>
<dbReference type="SUPFAM" id="SSF49899">
    <property type="entry name" value="Concanavalin A-like lectins/glucanases"/>
    <property type="match status" value="1"/>
</dbReference>
<reference evidence="22" key="1">
    <citation type="submission" date="2025-08" db="UniProtKB">
        <authorList>
            <consortium name="Ensembl"/>
        </authorList>
    </citation>
    <scope>IDENTIFICATION</scope>
</reference>
<dbReference type="RefSeq" id="XP_044292735.1">
    <property type="nucleotide sequence ID" value="XM_044436800.1"/>
</dbReference>
<keyword evidence="11" id="KW-0677">Repeat</keyword>
<proteinExistence type="predicted"/>
<evidence type="ECO:0000256" key="16">
    <source>
        <dbReference type="ARBA" id="ARBA00023157"/>
    </source>
</evidence>
<feature type="compositionally biased region" description="Low complexity" evidence="20">
    <location>
        <begin position="23"/>
        <end position="38"/>
    </location>
</feature>
<dbReference type="PANTHER" id="PTHR11346:SF26">
    <property type="entry name" value="GALECTIN-3"/>
    <property type="match status" value="1"/>
</dbReference>
<feature type="region of interest" description="Disordered" evidence="20">
    <location>
        <begin position="55"/>
        <end position="136"/>
    </location>
</feature>
<dbReference type="AlphaFoldDB" id="A0A8D2KR57"/>
<feature type="domain" description="Galectin" evidence="21">
    <location>
        <begin position="138"/>
        <end position="269"/>
    </location>
</feature>
<dbReference type="Gene3D" id="2.60.120.200">
    <property type="match status" value="1"/>
</dbReference>
<comment type="subcellular location">
    <subcellularLocation>
        <location evidence="2">Cytoplasm</location>
    </subcellularLocation>
    <subcellularLocation>
        <location evidence="1">Nucleus</location>
    </subcellularLocation>
    <subcellularLocation>
        <location evidence="3">Secreted</location>
    </subcellularLocation>
</comment>
<evidence type="ECO:0000256" key="10">
    <source>
        <dbReference type="ARBA" id="ARBA00022734"/>
    </source>
</evidence>
<keyword evidence="5" id="KW-0964">Secreted</keyword>
<keyword evidence="16" id="KW-1015">Disulfide bond</keyword>
<evidence type="ECO:0000256" key="6">
    <source>
        <dbReference type="ARBA" id="ARBA00022553"/>
    </source>
</evidence>
<evidence type="ECO:0000256" key="3">
    <source>
        <dbReference type="ARBA" id="ARBA00004613"/>
    </source>
</evidence>
<dbReference type="OrthoDB" id="8942303at2759"/>
<evidence type="ECO:0000256" key="17">
    <source>
        <dbReference type="ARBA" id="ARBA00023187"/>
    </source>
</evidence>
<keyword evidence="23" id="KW-1185">Reference proteome</keyword>
<dbReference type="OMA" id="WPANPTW"/>
<dbReference type="GO" id="GO:0048246">
    <property type="term" value="P:macrophage chemotaxis"/>
    <property type="evidence" value="ECO:0007669"/>
    <property type="project" value="TreeGrafter"/>
</dbReference>
<keyword evidence="18" id="KW-0539">Nucleus</keyword>
<evidence type="ECO:0000256" key="9">
    <source>
        <dbReference type="ARBA" id="ARBA00022728"/>
    </source>
</evidence>
<dbReference type="GO" id="GO:0045806">
    <property type="term" value="P:negative regulation of endocytosis"/>
    <property type="evidence" value="ECO:0007669"/>
    <property type="project" value="TreeGrafter"/>
</dbReference>
<evidence type="ECO:0000256" key="11">
    <source>
        <dbReference type="ARBA" id="ARBA00022737"/>
    </source>
</evidence>
<dbReference type="GO" id="GO:0045087">
    <property type="term" value="P:innate immune response"/>
    <property type="evidence" value="ECO:0007669"/>
    <property type="project" value="UniProtKB-KW"/>
</dbReference>
<keyword evidence="15" id="KW-0007">Acetylation</keyword>
<keyword evidence="6" id="KW-0597">Phosphoprotein</keyword>
<dbReference type="GO" id="GO:0005615">
    <property type="term" value="C:extracellular space"/>
    <property type="evidence" value="ECO:0007669"/>
    <property type="project" value="TreeGrafter"/>
</dbReference>